<name>A0A0C3E575_9AGAM</name>
<protein>
    <submittedName>
        <fullName evidence="1">Uncharacterized protein</fullName>
    </submittedName>
</protein>
<gene>
    <name evidence="1" type="ORF">SCLCIDRAFT_1214470</name>
</gene>
<evidence type="ECO:0000313" key="1">
    <source>
        <dbReference type="EMBL" id="KIM63161.1"/>
    </source>
</evidence>
<organism evidence="1 2">
    <name type="scientific">Scleroderma citrinum Foug A</name>
    <dbReference type="NCBI Taxonomy" id="1036808"/>
    <lineage>
        <taxon>Eukaryota</taxon>
        <taxon>Fungi</taxon>
        <taxon>Dikarya</taxon>
        <taxon>Basidiomycota</taxon>
        <taxon>Agaricomycotina</taxon>
        <taxon>Agaricomycetes</taxon>
        <taxon>Agaricomycetidae</taxon>
        <taxon>Boletales</taxon>
        <taxon>Sclerodermatineae</taxon>
        <taxon>Sclerodermataceae</taxon>
        <taxon>Scleroderma</taxon>
    </lineage>
</organism>
<dbReference type="EMBL" id="KN822037">
    <property type="protein sequence ID" value="KIM63161.1"/>
    <property type="molecule type" value="Genomic_DNA"/>
</dbReference>
<dbReference type="AlphaFoldDB" id="A0A0C3E575"/>
<keyword evidence="2" id="KW-1185">Reference proteome</keyword>
<accession>A0A0C3E575</accession>
<sequence>MGTRFTTKLVKPNGDYFVHFCSATFCRKLKRRPRADISSESDLSPGTQRYWQCIESDLNRCHSSH</sequence>
<reference evidence="2" key="2">
    <citation type="submission" date="2015-01" db="EMBL/GenBank/DDBJ databases">
        <title>Evolutionary Origins and Diversification of the Mycorrhizal Mutualists.</title>
        <authorList>
            <consortium name="DOE Joint Genome Institute"/>
            <consortium name="Mycorrhizal Genomics Consortium"/>
            <person name="Kohler A."/>
            <person name="Kuo A."/>
            <person name="Nagy L.G."/>
            <person name="Floudas D."/>
            <person name="Copeland A."/>
            <person name="Barry K.W."/>
            <person name="Cichocki N."/>
            <person name="Veneault-Fourrey C."/>
            <person name="LaButti K."/>
            <person name="Lindquist E.A."/>
            <person name="Lipzen A."/>
            <person name="Lundell T."/>
            <person name="Morin E."/>
            <person name="Murat C."/>
            <person name="Riley R."/>
            <person name="Ohm R."/>
            <person name="Sun H."/>
            <person name="Tunlid A."/>
            <person name="Henrissat B."/>
            <person name="Grigoriev I.V."/>
            <person name="Hibbett D.S."/>
            <person name="Martin F."/>
        </authorList>
    </citation>
    <scope>NUCLEOTIDE SEQUENCE [LARGE SCALE GENOMIC DNA]</scope>
    <source>
        <strain evidence="2">Foug A</strain>
    </source>
</reference>
<dbReference type="HOGENOM" id="CLU_2851046_0_0_1"/>
<dbReference type="InParanoid" id="A0A0C3E575"/>
<proteinExistence type="predicted"/>
<dbReference type="Proteomes" id="UP000053989">
    <property type="component" value="Unassembled WGS sequence"/>
</dbReference>
<reference evidence="1 2" key="1">
    <citation type="submission" date="2014-04" db="EMBL/GenBank/DDBJ databases">
        <authorList>
            <consortium name="DOE Joint Genome Institute"/>
            <person name="Kuo A."/>
            <person name="Kohler A."/>
            <person name="Nagy L.G."/>
            <person name="Floudas D."/>
            <person name="Copeland A."/>
            <person name="Barry K.W."/>
            <person name="Cichocki N."/>
            <person name="Veneault-Fourrey C."/>
            <person name="LaButti K."/>
            <person name="Lindquist E.A."/>
            <person name="Lipzen A."/>
            <person name="Lundell T."/>
            <person name="Morin E."/>
            <person name="Murat C."/>
            <person name="Sun H."/>
            <person name="Tunlid A."/>
            <person name="Henrissat B."/>
            <person name="Grigoriev I.V."/>
            <person name="Hibbett D.S."/>
            <person name="Martin F."/>
            <person name="Nordberg H.P."/>
            <person name="Cantor M.N."/>
            <person name="Hua S.X."/>
        </authorList>
    </citation>
    <scope>NUCLEOTIDE SEQUENCE [LARGE SCALE GENOMIC DNA]</scope>
    <source>
        <strain evidence="1 2">Foug A</strain>
    </source>
</reference>
<evidence type="ECO:0000313" key="2">
    <source>
        <dbReference type="Proteomes" id="UP000053989"/>
    </source>
</evidence>